<evidence type="ECO:0000259" key="6">
    <source>
        <dbReference type="Pfam" id="PF25876"/>
    </source>
</evidence>
<feature type="signal peptide" evidence="5">
    <location>
        <begin position="1"/>
        <end position="24"/>
    </location>
</feature>
<keyword evidence="11" id="KW-1185">Reference proteome</keyword>
<feature type="coiled-coil region" evidence="3">
    <location>
        <begin position="98"/>
        <end position="125"/>
    </location>
</feature>
<dbReference type="GO" id="GO:0022857">
    <property type="term" value="F:transmembrane transporter activity"/>
    <property type="evidence" value="ECO:0007669"/>
    <property type="project" value="InterPro"/>
</dbReference>
<feature type="domain" description="Multidrug resistance protein MdtA-like alpha-helical hairpin" evidence="6">
    <location>
        <begin position="105"/>
        <end position="174"/>
    </location>
</feature>
<dbReference type="Gene3D" id="1.10.287.470">
    <property type="entry name" value="Helix hairpin bin"/>
    <property type="match status" value="1"/>
</dbReference>
<dbReference type="RefSeq" id="WP_068370204.1">
    <property type="nucleotide sequence ID" value="NZ_CBCSEB010000005.1"/>
</dbReference>
<evidence type="ECO:0000313" key="10">
    <source>
        <dbReference type="EMBL" id="KKO71923.1"/>
    </source>
</evidence>
<feature type="domain" description="Multidrug resistance protein MdtA-like C-terminal permuted SH3" evidence="9">
    <location>
        <begin position="302"/>
        <end position="364"/>
    </location>
</feature>
<evidence type="ECO:0000256" key="1">
    <source>
        <dbReference type="ARBA" id="ARBA00004196"/>
    </source>
</evidence>
<gene>
    <name evidence="10" type="ORF">AAV32_08075</name>
</gene>
<dbReference type="PATRIC" id="fig|206506.3.peg.1727"/>
<dbReference type="FunFam" id="2.40.420.20:FF:000001">
    <property type="entry name" value="Efflux RND transporter periplasmic adaptor subunit"/>
    <property type="match status" value="1"/>
</dbReference>
<dbReference type="STRING" id="206506.AAV32_08075"/>
<dbReference type="InterPro" id="IPR006143">
    <property type="entry name" value="RND_pump_MFP"/>
</dbReference>
<dbReference type="AlphaFoldDB" id="A0A171KSQ6"/>
<sequence>MRAKPISFTAPRIVVTGAMLLLLAACGDKPQGAPQMQPEVKVVTAIQQRVPIISELPGRVDAVRDAQVRARVTGIVEKVNFEQGRDVKAGDLLFTIDRAQLQAVYNQANAQLKQAEAALLSARSLAQRYEPLVKVNAVSRQEYDNALSASREAEAAVVAAKAALESAAINLGYTKVTSPISGRIGEPLVTEGALVEGSTATHMATVQQLDPIYVDFNQSTADLAQLRKVFSHGKVQRVDEAPVTVMLDGQPYDQKGRLLFTGVTVDPSTGQVKLRAEVPNPHSELLPGMFVRVKLEQGYDENAVLVPQQALQRAVDGSASVFLLRDGDTIAVAPVKVGIAYQGQWVIQEGVSAGDVVVVEGFQKIGPGAKVKAHPWKQQEEGAAPAAAAAPAEAK</sequence>
<evidence type="ECO:0000256" key="5">
    <source>
        <dbReference type="SAM" id="SignalP"/>
    </source>
</evidence>
<evidence type="ECO:0000259" key="8">
    <source>
        <dbReference type="Pfam" id="PF25944"/>
    </source>
</evidence>
<dbReference type="GO" id="GO:0046677">
    <property type="term" value="P:response to antibiotic"/>
    <property type="evidence" value="ECO:0007669"/>
    <property type="project" value="TreeGrafter"/>
</dbReference>
<dbReference type="InterPro" id="IPR058625">
    <property type="entry name" value="MdtA-like_BSH"/>
</dbReference>
<comment type="caution">
    <text evidence="10">The sequence shown here is derived from an EMBL/GenBank/DDBJ whole genome shotgun (WGS) entry which is preliminary data.</text>
</comment>
<dbReference type="Gene3D" id="2.40.420.20">
    <property type="match status" value="1"/>
</dbReference>
<feature type="domain" description="Multidrug resistance protein MdtA-like beta-barrel" evidence="8">
    <location>
        <begin position="211"/>
        <end position="298"/>
    </location>
</feature>
<dbReference type="InterPro" id="IPR058626">
    <property type="entry name" value="MdtA-like_b-barrel"/>
</dbReference>
<dbReference type="SUPFAM" id="SSF111369">
    <property type="entry name" value="HlyD-like secretion proteins"/>
    <property type="match status" value="1"/>
</dbReference>
<dbReference type="NCBIfam" id="TIGR01730">
    <property type="entry name" value="RND_mfp"/>
    <property type="match status" value="1"/>
</dbReference>
<dbReference type="OrthoDB" id="9783047at2"/>
<evidence type="ECO:0000259" key="9">
    <source>
        <dbReference type="Pfam" id="PF25967"/>
    </source>
</evidence>
<dbReference type="Gene3D" id="2.40.50.100">
    <property type="match status" value="1"/>
</dbReference>
<organism evidence="10 11">
    <name type="scientific">Kerstersia gyiorum</name>
    <dbReference type="NCBI Taxonomy" id="206506"/>
    <lineage>
        <taxon>Bacteria</taxon>
        <taxon>Pseudomonadati</taxon>
        <taxon>Pseudomonadota</taxon>
        <taxon>Betaproteobacteria</taxon>
        <taxon>Burkholderiales</taxon>
        <taxon>Alcaligenaceae</taxon>
        <taxon>Kerstersia</taxon>
    </lineage>
</organism>
<feature type="region of interest" description="Disordered" evidence="4">
    <location>
        <begin position="372"/>
        <end position="395"/>
    </location>
</feature>
<evidence type="ECO:0000256" key="4">
    <source>
        <dbReference type="SAM" id="MobiDB-lite"/>
    </source>
</evidence>
<dbReference type="PANTHER" id="PTHR30158">
    <property type="entry name" value="ACRA/E-RELATED COMPONENT OF DRUG EFFLUX TRANSPORTER"/>
    <property type="match status" value="1"/>
</dbReference>
<evidence type="ECO:0000259" key="7">
    <source>
        <dbReference type="Pfam" id="PF25917"/>
    </source>
</evidence>
<feature type="chain" id="PRO_5030022596" evidence="5">
    <location>
        <begin position="25"/>
        <end position="395"/>
    </location>
</feature>
<dbReference type="GO" id="GO:0005886">
    <property type="term" value="C:plasma membrane"/>
    <property type="evidence" value="ECO:0007669"/>
    <property type="project" value="UniProtKB-SubCell"/>
</dbReference>
<dbReference type="GeneID" id="99727121"/>
<dbReference type="InterPro" id="IPR058627">
    <property type="entry name" value="MdtA-like_C"/>
</dbReference>
<keyword evidence="5" id="KW-0732">Signal</keyword>
<accession>A0A171KSQ6</accession>
<dbReference type="PROSITE" id="PS51257">
    <property type="entry name" value="PROKAR_LIPOPROTEIN"/>
    <property type="match status" value="1"/>
</dbReference>
<evidence type="ECO:0000313" key="11">
    <source>
        <dbReference type="Proteomes" id="UP000078084"/>
    </source>
</evidence>
<evidence type="ECO:0000256" key="3">
    <source>
        <dbReference type="SAM" id="Coils"/>
    </source>
</evidence>
<name>A0A171KSQ6_9BURK</name>
<feature type="domain" description="Multidrug resistance protein MdtA-like barrel-sandwich hybrid" evidence="7">
    <location>
        <begin position="64"/>
        <end position="207"/>
    </location>
</feature>
<protein>
    <submittedName>
        <fullName evidence="10">RND transporter</fullName>
    </submittedName>
</protein>
<dbReference type="Pfam" id="PF25917">
    <property type="entry name" value="BSH_RND"/>
    <property type="match status" value="1"/>
</dbReference>
<evidence type="ECO:0000256" key="2">
    <source>
        <dbReference type="ARBA" id="ARBA00009477"/>
    </source>
</evidence>
<dbReference type="Pfam" id="PF25944">
    <property type="entry name" value="Beta-barrel_RND"/>
    <property type="match status" value="1"/>
</dbReference>
<dbReference type="PANTHER" id="PTHR30158:SF3">
    <property type="entry name" value="MULTIDRUG EFFLUX PUMP SUBUNIT ACRA-RELATED"/>
    <property type="match status" value="1"/>
</dbReference>
<dbReference type="EMBL" id="LBNE01000004">
    <property type="protein sequence ID" value="KKO71923.1"/>
    <property type="molecule type" value="Genomic_DNA"/>
</dbReference>
<dbReference type="Pfam" id="PF25876">
    <property type="entry name" value="HH_MFP_RND"/>
    <property type="match status" value="1"/>
</dbReference>
<reference evidence="10 11" key="1">
    <citation type="submission" date="2015-04" db="EMBL/GenBank/DDBJ databases">
        <title>Genome sequence of Kerstersia gyiorum CG1.</title>
        <authorList>
            <person name="Greninger A.L."/>
            <person name="Kozyreva V."/>
            <person name="Chaturvedi V."/>
        </authorList>
    </citation>
    <scope>NUCLEOTIDE SEQUENCE [LARGE SCALE GENOMIC DNA]</scope>
    <source>
        <strain evidence="10 11">CG1</strain>
    </source>
</reference>
<proteinExistence type="inferred from homology"/>
<dbReference type="Pfam" id="PF25967">
    <property type="entry name" value="RND-MFP_C"/>
    <property type="match status" value="1"/>
</dbReference>
<comment type="subcellular location">
    <subcellularLocation>
        <location evidence="1">Cell envelope</location>
    </subcellularLocation>
</comment>
<dbReference type="InterPro" id="IPR058624">
    <property type="entry name" value="MdtA-like_HH"/>
</dbReference>
<feature type="compositionally biased region" description="Low complexity" evidence="4">
    <location>
        <begin position="381"/>
        <end position="395"/>
    </location>
</feature>
<dbReference type="Gene3D" id="2.40.30.170">
    <property type="match status" value="1"/>
</dbReference>
<keyword evidence="3" id="KW-0175">Coiled coil</keyword>
<comment type="similarity">
    <text evidence="2">Belongs to the membrane fusion protein (MFP) (TC 8.A.1) family.</text>
</comment>
<dbReference type="Proteomes" id="UP000078084">
    <property type="component" value="Unassembled WGS sequence"/>
</dbReference>